<comment type="caution">
    <text evidence="3">The sequence shown here is derived from an EMBL/GenBank/DDBJ whole genome shotgun (WGS) entry which is preliminary data.</text>
</comment>
<accession>A0ABX0AHV6</accession>
<feature type="transmembrane region" description="Helical" evidence="1">
    <location>
        <begin position="38"/>
        <end position="62"/>
    </location>
</feature>
<sequence length="179" mass="18988">MSDHDAPLAADQISTAPVGEGRVEGGAWQHLPARGTKLAAFGGGLGFAVPATLASGVLATATHVANPWLAAPVCGLLGAALGAWLGAKRHRRTLWKLDEDGFALQRGRWWQTESRVPISRVQHLDLKRGPLERAFGLATLVVHTAGTRMAAVSVAGLDGDDAERLRDRLARQLDHDDAL</sequence>
<dbReference type="PANTHER" id="PTHR34473">
    <property type="entry name" value="UPF0699 TRANSMEMBRANE PROTEIN YDBS"/>
    <property type="match status" value="1"/>
</dbReference>
<reference evidence="3 4" key="1">
    <citation type="submission" date="2018-07" db="EMBL/GenBank/DDBJ databases">
        <title>Whole genome Sequencing of Pseudoxanthomonas gei KCTC 32298 (T).</title>
        <authorList>
            <person name="Kumar S."/>
            <person name="Bansal K."/>
            <person name="Kaur A."/>
            <person name="Patil P."/>
            <person name="Sharma S."/>
            <person name="Patil P.B."/>
        </authorList>
    </citation>
    <scope>NUCLEOTIDE SEQUENCE [LARGE SCALE GENOMIC DNA]</scope>
    <source>
        <strain evidence="3 4">KCTC 32298</strain>
    </source>
</reference>
<evidence type="ECO:0000313" key="4">
    <source>
        <dbReference type="Proteomes" id="UP001429354"/>
    </source>
</evidence>
<feature type="domain" description="YdbS-like PH" evidence="2">
    <location>
        <begin position="91"/>
        <end position="169"/>
    </location>
</feature>
<dbReference type="Pfam" id="PF03703">
    <property type="entry name" value="bPH_2"/>
    <property type="match status" value="1"/>
</dbReference>
<protein>
    <recommendedName>
        <fullName evidence="2">YdbS-like PH domain-containing protein</fullName>
    </recommendedName>
</protein>
<dbReference type="PANTHER" id="PTHR34473:SF3">
    <property type="entry name" value="TRANSMEMBRANE PROTEIN-RELATED"/>
    <property type="match status" value="1"/>
</dbReference>
<name>A0ABX0AHV6_9GAMM</name>
<gene>
    <name evidence="3" type="ORF">DT603_13280</name>
</gene>
<feature type="transmembrane region" description="Helical" evidence="1">
    <location>
        <begin position="68"/>
        <end position="87"/>
    </location>
</feature>
<keyword evidence="4" id="KW-1185">Reference proteome</keyword>
<dbReference type="InterPro" id="IPR005182">
    <property type="entry name" value="YdbS-like_PH"/>
</dbReference>
<dbReference type="EMBL" id="QOVG01000009">
    <property type="protein sequence ID" value="NDK39811.1"/>
    <property type="molecule type" value="Genomic_DNA"/>
</dbReference>
<evidence type="ECO:0000256" key="1">
    <source>
        <dbReference type="SAM" id="Phobius"/>
    </source>
</evidence>
<keyword evidence="1" id="KW-0472">Membrane</keyword>
<proteinExistence type="predicted"/>
<dbReference type="Proteomes" id="UP001429354">
    <property type="component" value="Unassembled WGS sequence"/>
</dbReference>
<organism evidence="3 4">
    <name type="scientific">Pseudoxanthomonas gei</name>
    <dbReference type="NCBI Taxonomy" id="1383030"/>
    <lineage>
        <taxon>Bacteria</taxon>
        <taxon>Pseudomonadati</taxon>
        <taxon>Pseudomonadota</taxon>
        <taxon>Gammaproteobacteria</taxon>
        <taxon>Lysobacterales</taxon>
        <taxon>Lysobacteraceae</taxon>
        <taxon>Pseudoxanthomonas</taxon>
    </lineage>
</organism>
<evidence type="ECO:0000259" key="2">
    <source>
        <dbReference type="Pfam" id="PF03703"/>
    </source>
</evidence>
<dbReference type="RefSeq" id="WP_162350469.1">
    <property type="nucleotide sequence ID" value="NZ_QOVG01000009.1"/>
</dbReference>
<keyword evidence="1" id="KW-0812">Transmembrane</keyword>
<evidence type="ECO:0000313" key="3">
    <source>
        <dbReference type="EMBL" id="NDK39811.1"/>
    </source>
</evidence>
<keyword evidence="1" id="KW-1133">Transmembrane helix</keyword>